<evidence type="ECO:0000313" key="2">
    <source>
        <dbReference type="Proteomes" id="UP000828390"/>
    </source>
</evidence>
<accession>A0A9D4JWQ6</accession>
<name>A0A9D4JWQ6_DREPO</name>
<sequence>MRLKLASGIAEAVTYFTIIVQRNPLYQKGGDLQESLLCIYDLGDISVGNGINVGYETKMTTAESTRRPRQRRACIFAKTEVTWPEVLSNSQTCCAVDIELFPNFVRVNLGVLRAMFPAFRSTELSGGLGFMMFTRTL</sequence>
<organism evidence="1 2">
    <name type="scientific">Dreissena polymorpha</name>
    <name type="common">Zebra mussel</name>
    <name type="synonym">Mytilus polymorpha</name>
    <dbReference type="NCBI Taxonomy" id="45954"/>
    <lineage>
        <taxon>Eukaryota</taxon>
        <taxon>Metazoa</taxon>
        <taxon>Spiralia</taxon>
        <taxon>Lophotrochozoa</taxon>
        <taxon>Mollusca</taxon>
        <taxon>Bivalvia</taxon>
        <taxon>Autobranchia</taxon>
        <taxon>Heteroconchia</taxon>
        <taxon>Euheterodonta</taxon>
        <taxon>Imparidentia</taxon>
        <taxon>Neoheterodontei</taxon>
        <taxon>Myida</taxon>
        <taxon>Dreissenoidea</taxon>
        <taxon>Dreissenidae</taxon>
        <taxon>Dreissena</taxon>
    </lineage>
</organism>
<comment type="caution">
    <text evidence="1">The sequence shown here is derived from an EMBL/GenBank/DDBJ whole genome shotgun (WGS) entry which is preliminary data.</text>
</comment>
<protein>
    <submittedName>
        <fullName evidence="1">Uncharacterized protein</fullName>
    </submittedName>
</protein>
<dbReference type="AlphaFoldDB" id="A0A9D4JWQ6"/>
<gene>
    <name evidence="1" type="ORF">DPMN_128718</name>
</gene>
<dbReference type="EMBL" id="JAIWYP010000005">
    <property type="protein sequence ID" value="KAH3826806.1"/>
    <property type="molecule type" value="Genomic_DNA"/>
</dbReference>
<dbReference type="Proteomes" id="UP000828390">
    <property type="component" value="Unassembled WGS sequence"/>
</dbReference>
<evidence type="ECO:0000313" key="1">
    <source>
        <dbReference type="EMBL" id="KAH3826806.1"/>
    </source>
</evidence>
<reference evidence="1" key="2">
    <citation type="submission" date="2020-11" db="EMBL/GenBank/DDBJ databases">
        <authorList>
            <person name="McCartney M.A."/>
            <person name="Auch B."/>
            <person name="Kono T."/>
            <person name="Mallez S."/>
            <person name="Becker A."/>
            <person name="Gohl D.M."/>
            <person name="Silverstein K.A.T."/>
            <person name="Koren S."/>
            <person name="Bechman K.B."/>
            <person name="Herman A."/>
            <person name="Abrahante J.E."/>
            <person name="Garbe J."/>
        </authorList>
    </citation>
    <scope>NUCLEOTIDE SEQUENCE</scope>
    <source>
        <strain evidence="1">Duluth1</strain>
        <tissue evidence="1">Whole animal</tissue>
    </source>
</reference>
<proteinExistence type="predicted"/>
<keyword evidence="2" id="KW-1185">Reference proteome</keyword>
<reference evidence="1" key="1">
    <citation type="journal article" date="2019" name="bioRxiv">
        <title>The Genome of the Zebra Mussel, Dreissena polymorpha: A Resource for Invasive Species Research.</title>
        <authorList>
            <person name="McCartney M.A."/>
            <person name="Auch B."/>
            <person name="Kono T."/>
            <person name="Mallez S."/>
            <person name="Zhang Y."/>
            <person name="Obille A."/>
            <person name="Becker A."/>
            <person name="Abrahante J.E."/>
            <person name="Garbe J."/>
            <person name="Badalamenti J.P."/>
            <person name="Herman A."/>
            <person name="Mangelson H."/>
            <person name="Liachko I."/>
            <person name="Sullivan S."/>
            <person name="Sone E.D."/>
            <person name="Koren S."/>
            <person name="Silverstein K.A.T."/>
            <person name="Beckman K.B."/>
            <person name="Gohl D.M."/>
        </authorList>
    </citation>
    <scope>NUCLEOTIDE SEQUENCE</scope>
    <source>
        <strain evidence="1">Duluth1</strain>
        <tissue evidence="1">Whole animal</tissue>
    </source>
</reference>